<dbReference type="InterPro" id="IPR035427">
    <property type="entry name" value="Tim10-like_dom_sf"/>
</dbReference>
<dbReference type="AlphaFoldDB" id="A0A4T0FMS8"/>
<comment type="subcellular location">
    <subcellularLocation>
        <location evidence="5">Mitochondrion inner membrane</location>
        <topology evidence="5">Peripheral membrane protein</topology>
        <orientation evidence="5">Intermembrane side</orientation>
    </subcellularLocation>
</comment>
<feature type="domain" description="Tim10-like" evidence="6">
    <location>
        <begin position="12"/>
        <end position="38"/>
    </location>
</feature>
<accession>A0A4T0FMS8</accession>
<evidence type="ECO:0000256" key="5">
    <source>
        <dbReference type="RuleBase" id="RU367043"/>
    </source>
</evidence>
<dbReference type="SUPFAM" id="SSF144122">
    <property type="entry name" value="Tim10-like"/>
    <property type="match status" value="1"/>
</dbReference>
<organism evidence="7 8">
    <name type="scientific">Wallemia hederae</name>
    <dbReference type="NCBI Taxonomy" id="1540922"/>
    <lineage>
        <taxon>Eukaryota</taxon>
        <taxon>Fungi</taxon>
        <taxon>Dikarya</taxon>
        <taxon>Basidiomycota</taxon>
        <taxon>Wallemiomycotina</taxon>
        <taxon>Wallemiomycetes</taxon>
        <taxon>Wallemiales</taxon>
        <taxon>Wallemiaceae</taxon>
        <taxon>Wallemia</taxon>
    </lineage>
</organism>
<dbReference type="GO" id="GO:0005743">
    <property type="term" value="C:mitochondrial inner membrane"/>
    <property type="evidence" value="ECO:0007669"/>
    <property type="project" value="UniProtKB-SubCell"/>
</dbReference>
<comment type="subunit">
    <text evidence="5">Heterohexamer.</text>
</comment>
<evidence type="ECO:0000259" key="6">
    <source>
        <dbReference type="Pfam" id="PF02953"/>
    </source>
</evidence>
<sequence>MDEATQRELNTFVEQEQAKAKLQSSTHTFTEMCWNKWVDWEYWEYLADCSRCITGSIGSRFSRAEETCLVNCVDRFLDTSLHIVKALDQQRQHMQPPQ</sequence>
<keyword evidence="4 5" id="KW-0811">Translocation</keyword>
<keyword evidence="2 5" id="KW-0472">Membrane</keyword>
<evidence type="ECO:0000256" key="2">
    <source>
        <dbReference type="ARBA" id="ARBA00022792"/>
    </source>
</evidence>
<evidence type="ECO:0000256" key="3">
    <source>
        <dbReference type="ARBA" id="ARBA00022927"/>
    </source>
</evidence>
<keyword evidence="2 5" id="KW-0999">Mitochondrion inner membrane</keyword>
<comment type="domain">
    <text evidence="5">The twin CX3C motif contains 4 conserved Cys residues that form 2 disulfide bonds in the mitochondrial intermembrane space.</text>
</comment>
<feature type="domain" description="Tim10-like" evidence="6">
    <location>
        <begin position="51"/>
        <end position="88"/>
    </location>
</feature>
<evidence type="ECO:0000256" key="4">
    <source>
        <dbReference type="ARBA" id="ARBA00023010"/>
    </source>
</evidence>
<comment type="similarity">
    <text evidence="1 5">Belongs to the small Tim family.</text>
</comment>
<keyword evidence="5" id="KW-0143">Chaperone</keyword>
<dbReference type="Gene3D" id="1.10.287.810">
    <property type="entry name" value="Mitochondrial import inner membrane translocase subunit tim13 like domains"/>
    <property type="match status" value="1"/>
</dbReference>
<comment type="function">
    <text evidence="5">Mitochondrial intermembrane chaperone that participates in the import and insertion of some multi-pass transmembrane proteins into the mitochondrial inner membrane. Also required for the transfer of beta-barrel precursors from the TOM complex to the sorting and assembly machinery (SAM complex) of the outer membrane. Acts as a chaperone-like protein that protects the hydrophobic precursors from aggregation and guide them through the mitochondrial intermembrane space.</text>
</comment>
<evidence type="ECO:0000313" key="8">
    <source>
        <dbReference type="Proteomes" id="UP000310189"/>
    </source>
</evidence>
<evidence type="ECO:0000313" key="7">
    <source>
        <dbReference type="EMBL" id="TIA89802.1"/>
    </source>
</evidence>
<dbReference type="GO" id="GO:0015031">
    <property type="term" value="P:protein transport"/>
    <property type="evidence" value="ECO:0007669"/>
    <property type="project" value="UniProtKB-KW"/>
</dbReference>
<protein>
    <recommendedName>
        <fullName evidence="5">Mitochondrial import inner membrane translocase subunit</fullName>
    </recommendedName>
</protein>
<keyword evidence="8" id="KW-1185">Reference proteome</keyword>
<keyword evidence="5" id="KW-0813">Transport</keyword>
<dbReference type="InterPro" id="IPR004217">
    <property type="entry name" value="Tim10-like"/>
</dbReference>
<proteinExistence type="inferred from homology"/>
<dbReference type="OrthoDB" id="344165at2759"/>
<dbReference type="Pfam" id="PF02953">
    <property type="entry name" value="zf-Tim10_DDP"/>
    <property type="match status" value="2"/>
</dbReference>
<keyword evidence="5" id="KW-1015">Disulfide bond</keyword>
<comment type="caution">
    <text evidence="7">The sequence shown here is derived from an EMBL/GenBank/DDBJ whole genome shotgun (WGS) entry which is preliminary data.</text>
</comment>
<evidence type="ECO:0000256" key="1">
    <source>
        <dbReference type="ARBA" id="ARBA00006720"/>
    </source>
</evidence>
<keyword evidence="3 5" id="KW-0653">Protein transport</keyword>
<dbReference type="Proteomes" id="UP000310189">
    <property type="component" value="Unassembled WGS sequence"/>
</dbReference>
<keyword evidence="5" id="KW-0496">Mitochondrion</keyword>
<name>A0A4T0FMS8_9BASI</name>
<gene>
    <name evidence="7" type="ORF">E3P99_01899</name>
</gene>
<reference evidence="7 8" key="1">
    <citation type="submission" date="2019-03" db="EMBL/GenBank/DDBJ databases">
        <title>Sequencing 23 genomes of Wallemia ichthyophaga.</title>
        <authorList>
            <person name="Gostincar C."/>
        </authorList>
    </citation>
    <scope>NUCLEOTIDE SEQUENCE [LARGE SCALE GENOMIC DNA]</scope>
    <source>
        <strain evidence="7 8">EXF-5753</strain>
    </source>
</reference>
<dbReference type="EMBL" id="SPNW01000024">
    <property type="protein sequence ID" value="TIA89802.1"/>
    <property type="molecule type" value="Genomic_DNA"/>
</dbReference>